<gene>
    <name evidence="2" type="ORF">EJO50_03115</name>
</gene>
<proteinExistence type="predicted"/>
<dbReference type="InterPro" id="IPR018712">
    <property type="entry name" value="Tle1-like_cat"/>
</dbReference>
<sequence length="634" mass="72094">MSNAKTDKAERIKAEARDLCPACDQTLWLSFYFDAFAHHKDDDGAAISNMGKLWRASVKEKSKGIFSNYYSGLGARFEPERKVLLKMEAAKIKKEAEEGVIDAVKEKLKEAVMATVPFLYKAGKEVVQNRPGWWDRVKTLSKQGGRAALDPYKPWWDIVWKPNHRARFIQRVTHDWLDYANDLIHNPLQFHKMARNELGKMAASHSIEHIGFVRDAKWVSALFNTGVDTRLEQAEYDFREGVRYGQTLGTIKHINVAIFGADFGGALALAFANHLVDEVCDGGKYDGIQVHFRFMGLLDCVSARFDDNFLTGFLPLANSVKDDLKLPKSLEKVVHYAAAHEYRLYKPLSIIGGARAHGGRLEERLFPGDQGDVIGGYADKEQGLSQELARMPLQWMLNRAWRNGVPVMKLEKMQTVDPDLFVLFRLDGAVSELVFQYWASARELASTTETVTSDLAIKSLRQGYSDTGLACAQLSLQTHTKKQLPADIKAELAGHIAMHTAWLKNWYESFKAGKSTNLENARYKMLKNEIDSMTRRSARSALEPGVLDEESKKLWAMWKNNRASNLGESKKLFEKYIHDSMADSPIERAWDDFVYSRHYLNHRIMTLVEENPEKDFFELSHLKLVAEAANKIHR</sequence>
<dbReference type="RefSeq" id="WP_125971529.1">
    <property type="nucleotide sequence ID" value="NZ_CP034433.1"/>
</dbReference>
<protein>
    <recommendedName>
        <fullName evidence="1">T6SS Phospholipase effector Tle1-like catalytic domain-containing protein</fullName>
    </recommendedName>
</protein>
<reference evidence="2 3" key="1">
    <citation type="submission" date="2018-12" db="EMBL/GenBank/DDBJ databases">
        <title>Complete genome sequence of Iodobacter sp. H11R3.</title>
        <authorList>
            <person name="Bae J.-W."/>
        </authorList>
    </citation>
    <scope>NUCLEOTIDE SEQUENCE [LARGE SCALE GENOMIC DNA]</scope>
    <source>
        <strain evidence="2 3">H11R3</strain>
    </source>
</reference>
<dbReference type="EMBL" id="CP034433">
    <property type="protein sequence ID" value="AZN35563.1"/>
    <property type="molecule type" value="Genomic_DNA"/>
</dbReference>
<accession>A0A3S8ZQ15</accession>
<name>A0A3S8ZQ15_9NEIS</name>
<dbReference type="KEGG" id="iod:EJO50_03115"/>
<dbReference type="AlphaFoldDB" id="A0A3S8ZQ15"/>
<evidence type="ECO:0000313" key="2">
    <source>
        <dbReference type="EMBL" id="AZN35563.1"/>
    </source>
</evidence>
<evidence type="ECO:0000259" key="1">
    <source>
        <dbReference type="Pfam" id="PF09994"/>
    </source>
</evidence>
<dbReference type="PANTHER" id="PTHR33840:SF1">
    <property type="entry name" value="TLE1 PHOSPHOLIPASE DOMAIN-CONTAINING PROTEIN"/>
    <property type="match status" value="1"/>
</dbReference>
<dbReference type="Pfam" id="PF09994">
    <property type="entry name" value="T6SS_Tle1-like_cat"/>
    <property type="match status" value="1"/>
</dbReference>
<dbReference type="Proteomes" id="UP000282438">
    <property type="component" value="Chromosome"/>
</dbReference>
<organism evidence="2 3">
    <name type="scientific">Iodobacter ciconiae</name>
    <dbReference type="NCBI Taxonomy" id="2496266"/>
    <lineage>
        <taxon>Bacteria</taxon>
        <taxon>Pseudomonadati</taxon>
        <taxon>Pseudomonadota</taxon>
        <taxon>Betaproteobacteria</taxon>
        <taxon>Neisseriales</taxon>
        <taxon>Chitinibacteraceae</taxon>
        <taxon>Iodobacter</taxon>
    </lineage>
</organism>
<feature type="domain" description="T6SS Phospholipase effector Tle1-like catalytic" evidence="1">
    <location>
        <begin position="287"/>
        <end position="398"/>
    </location>
</feature>
<evidence type="ECO:0000313" key="3">
    <source>
        <dbReference type="Proteomes" id="UP000282438"/>
    </source>
</evidence>
<keyword evidence="3" id="KW-1185">Reference proteome</keyword>
<dbReference type="PANTHER" id="PTHR33840">
    <property type="match status" value="1"/>
</dbReference>
<dbReference type="OrthoDB" id="4378831at2"/>